<evidence type="ECO:0000313" key="2">
    <source>
        <dbReference type="EMBL" id="SNS77370.1"/>
    </source>
</evidence>
<feature type="domain" description="DUF4982" evidence="1">
    <location>
        <begin position="12"/>
        <end position="49"/>
    </location>
</feature>
<protein>
    <recommendedName>
        <fullName evidence="1">DUF4982 domain-containing protein</fullName>
    </recommendedName>
</protein>
<keyword evidence="3" id="KW-1185">Reference proteome</keyword>
<dbReference type="AlphaFoldDB" id="A0A239H7N1"/>
<dbReference type="InterPro" id="IPR032311">
    <property type="entry name" value="DUF4982"/>
</dbReference>
<dbReference type="Proteomes" id="UP000198432">
    <property type="component" value="Unassembled WGS sequence"/>
</dbReference>
<sequence>MAYRNNAGGEKFFLNGKSLESQKGRGLHVIWHVYKPGTGTLKAISRING</sequence>
<dbReference type="EMBL" id="FZOQ01000013">
    <property type="protein sequence ID" value="SNS77370.1"/>
    <property type="molecule type" value="Genomic_DNA"/>
</dbReference>
<evidence type="ECO:0000313" key="3">
    <source>
        <dbReference type="Proteomes" id="UP000198432"/>
    </source>
</evidence>
<evidence type="ECO:0000259" key="1">
    <source>
        <dbReference type="Pfam" id="PF16355"/>
    </source>
</evidence>
<gene>
    <name evidence="2" type="ORF">SAMN06296052_11314</name>
</gene>
<reference evidence="3" key="1">
    <citation type="submission" date="2017-06" db="EMBL/GenBank/DDBJ databases">
        <authorList>
            <person name="Varghese N."/>
            <person name="Submissions S."/>
        </authorList>
    </citation>
    <scope>NUCLEOTIDE SEQUENCE [LARGE SCALE GENOMIC DNA]</scope>
    <source>
        <strain evidence="3">NKM1</strain>
    </source>
</reference>
<accession>A0A239H7N1</accession>
<dbReference type="RefSeq" id="WP_179223050.1">
    <property type="nucleotide sequence ID" value="NZ_FZOQ01000013.1"/>
</dbReference>
<proteinExistence type="predicted"/>
<name>A0A239H7N1_9BACT</name>
<organism evidence="2 3">
    <name type="scientific">Pontibacter ummariensis</name>
    <dbReference type="NCBI Taxonomy" id="1610492"/>
    <lineage>
        <taxon>Bacteria</taxon>
        <taxon>Pseudomonadati</taxon>
        <taxon>Bacteroidota</taxon>
        <taxon>Cytophagia</taxon>
        <taxon>Cytophagales</taxon>
        <taxon>Hymenobacteraceae</taxon>
        <taxon>Pontibacter</taxon>
    </lineage>
</organism>
<dbReference type="Pfam" id="PF16355">
    <property type="entry name" value="DUF4982"/>
    <property type="match status" value="1"/>
</dbReference>